<organism evidence="1">
    <name type="scientific">Kitasatospora aureofaciens</name>
    <name type="common">Streptomyces aureofaciens</name>
    <dbReference type="NCBI Taxonomy" id="1894"/>
    <lineage>
        <taxon>Bacteria</taxon>
        <taxon>Bacillati</taxon>
        <taxon>Actinomycetota</taxon>
        <taxon>Actinomycetes</taxon>
        <taxon>Kitasatosporales</taxon>
        <taxon>Streptomycetaceae</taxon>
        <taxon>Kitasatospora</taxon>
    </lineage>
</organism>
<reference evidence="1" key="5">
    <citation type="journal article" date="2011" name="Microbiology">
        <title>The role of two SARP family transcriptional regulators in regulation of the auricin gene cluster in Streptomyces aureofaciens CCM 3239.</title>
        <authorList>
            <person name="Novakova R."/>
            <person name="Rehakova A."/>
            <person name="Kutas P."/>
            <person name="Feckova L."/>
            <person name="Kormanec J."/>
        </authorList>
    </citation>
    <scope>NUCLEOTIDE SEQUENCE</scope>
    <source>
        <strain evidence="1">CCM3239</strain>
        <plasmid evidence="1">pSA3239</plasmid>
    </source>
</reference>
<name>A0A068L8F0_KITAU</name>
<dbReference type="SUPFAM" id="SSF51735">
    <property type="entry name" value="NAD(P)-binding Rossmann-fold domains"/>
    <property type="match status" value="1"/>
</dbReference>
<protein>
    <submittedName>
        <fullName evidence="1">Short chain dehydrogenase</fullName>
    </submittedName>
</protein>
<dbReference type="InterPro" id="IPR036291">
    <property type="entry name" value="NAD(P)-bd_dom_sf"/>
</dbReference>
<dbReference type="AlphaFoldDB" id="A0A068L8F0"/>
<proteinExistence type="predicted"/>
<dbReference type="EMBL" id="KJ396772">
    <property type="protein sequence ID" value="AIE42012.1"/>
    <property type="molecule type" value="Genomic_DNA"/>
</dbReference>
<evidence type="ECO:0000313" key="1">
    <source>
        <dbReference type="EMBL" id="AIE42012.1"/>
    </source>
</evidence>
<reference evidence="1" key="2">
    <citation type="journal article" date="2005" name="Microbiology">
        <title>Characterization of a regulatory gene essential for the production of the angucycline-like polyketide antibiotic auricin in Streptomyces aureofaciens CCM 3239.</title>
        <authorList>
            <person name="Novakova R."/>
            <person name="Homerova D."/>
            <person name="Feckova L."/>
            <person name="Kormanec J."/>
        </authorList>
    </citation>
    <scope>NUCLEOTIDE SEQUENCE</scope>
    <source>
        <strain evidence="1">CCM3239</strain>
        <plasmid evidence="1">pSA3239</plasmid>
    </source>
</reference>
<keyword evidence="1" id="KW-0614">Plasmid</keyword>
<reference evidence="1" key="7">
    <citation type="journal article" date="2014" name="Appl. Microbiol. Biotechnol.">
        <title>Intriguing properties of the angucycline antibiotic auricin and complex regulation of its biosynthesis.</title>
        <authorList>
            <person name="Kormanec J."/>
            <person name="Novakova R."/>
            <person name="Mingyar E."/>
            <person name="Feckova L."/>
        </authorList>
    </citation>
    <scope>NUCLEOTIDE SEQUENCE</scope>
    <source>
        <strain evidence="1">CCM3239</strain>
        <plasmid evidence="1">pSA3239</plasmid>
    </source>
</reference>
<reference evidence="1" key="3">
    <citation type="journal article" date="2010" name="Folia Microbiol. (Praha)">
        <title>Identification and characterization of an indigoidine-like gene for a blue pigment biosynthesis in Streptomyces aureofaciens CCM 3239.</title>
        <authorList>
            <person name="Novakova R."/>
            <person name="Odnogova Z."/>
            <person name="Kutas P."/>
            <person name="Feckova L."/>
            <person name="Kormanec J."/>
        </authorList>
    </citation>
    <scope>NUCLEOTIDE SEQUENCE</scope>
    <source>
        <strain evidence="1">CCM3239</strain>
        <plasmid evidence="1">pSA3239</plasmid>
    </source>
</reference>
<dbReference type="Gene3D" id="3.40.50.720">
    <property type="entry name" value="NAD(P)-binding Rossmann-like Domain"/>
    <property type="match status" value="1"/>
</dbReference>
<reference evidence="1" key="6">
    <citation type="journal article" date="2013" name="FEMS Microbiol. Lett.">
        <title>The gene cluster aur1 for the angucycline antibiotic auricin is located on a large linear plasmid pSA3239 in Streptomyces aureofaciens CCM 3239.</title>
        <authorList>
            <person name="Novakova R."/>
            <person name="Knirschova R."/>
            <person name="Farkasovsky M."/>
            <person name="Feckova L."/>
            <person name="Rehakova A."/>
            <person name="Mingyar E."/>
            <person name="Kormanec J."/>
        </authorList>
    </citation>
    <scope>NUCLEOTIDE SEQUENCE</scope>
    <source>
        <strain evidence="1">CCM3239</strain>
        <plasmid evidence="1">pSA3239</plasmid>
    </source>
</reference>
<reference evidence="1" key="1">
    <citation type="journal article" date="2002" name="Gene">
        <title>Cloning and characterization of a polyketide synthase gene cluster involved in biosynthesis of a proposed angucycline-like polyketide auricin in Streptomyces aureofaciens CCM 3239.</title>
        <authorList>
            <person name="Novakova R."/>
            <person name="Bistakova J."/>
            <person name="Homerova D."/>
            <person name="Rezuchova B."/>
            <person name="Kormanec J."/>
        </authorList>
    </citation>
    <scope>NUCLEOTIDE SEQUENCE</scope>
    <source>
        <strain evidence="1">CCM3239</strain>
        <plasmid evidence="1">pSA3239</plasmid>
    </source>
</reference>
<geneLocation type="plasmid" evidence="1">
    <name>pSA3239</name>
</geneLocation>
<sequence length="195" mass="20337">MDVTEPAVASPVLVVGGTGMLAGVVGALVREGLTTVVVSRNPPAPAAFGSLGTAGGVLIPVGADYTEPERFARTLRRAAARTGPFRQAVLWVHAEGRPHAYAAVADTLAQDASVIEVVGSGALAPTAPPPRPPEAFDRRTRHRTVVLGFTGDGPHTRWLDHGEIGTGVLAALRAPEGDRLRVVGRVRPWEDRPSA</sequence>
<accession>A0A068L8F0</accession>
<reference evidence="1" key="4">
    <citation type="journal article" date="2010" name="Microbiology">
        <title>The role of the TetR-family transcriptional regulator Aur1R in negative regulation of the auricin gene cluster in Streptomyces aureofaciens CCM 3239.</title>
        <authorList>
            <person name="Novakova R."/>
            <person name="Kutas P."/>
            <person name="Feckova L."/>
            <person name="Kormanec J."/>
        </authorList>
    </citation>
    <scope>NUCLEOTIDE SEQUENCE</scope>
    <source>
        <strain evidence="1">CCM3239</strain>
        <plasmid evidence="1">pSA3239</plasmid>
    </source>
</reference>
<reference evidence="1" key="8">
    <citation type="journal article" date="2015" name="Appl. Microbiol. Biotechnol.">
        <title>Characterisation of the genes involved in the biosynthesis and attachment of the aminodeoxysugar D-forosamine in the auricin gene cluster of Streptomyces aureofaciens CCM3239.</title>
        <authorList>
            <person name="Bekeova C."/>
            <person name="Rehakova A."/>
            <person name="Feckova L."/>
            <person name="Vlckova S."/>
            <person name="Novakova R."/>
            <person name="Mingyar E."/>
            <person name="Kormanec J."/>
        </authorList>
    </citation>
    <scope>NUCLEOTIDE SEQUENCE</scope>
    <source>
        <strain evidence="1">CCM3239</strain>
        <plasmid evidence="1">pSA3239</plasmid>
    </source>
</reference>